<feature type="domain" description="Copper resistance protein D" evidence="2">
    <location>
        <begin position="46"/>
        <end position="146"/>
    </location>
</feature>
<dbReference type="RefSeq" id="WP_124947840.1">
    <property type="nucleotide sequence ID" value="NZ_BHVT01000073.1"/>
</dbReference>
<sequence>MKFAILLHILGIVVWVGGMFFAYMALRPAAAQLLEPPQRLTLWVGTFGRFFPWVWASVLLILGSGLDLIFTKFGGFATTPVFVHSMFGIGLLMMLIFAHVFFAPYGRLKRFVAVQEWKSAGAALAQIRVLIGINLSLGLINIAIAVIGERLG</sequence>
<feature type="transmembrane region" description="Helical" evidence="1">
    <location>
        <begin position="50"/>
        <end position="70"/>
    </location>
</feature>
<keyword evidence="4" id="KW-1185">Reference proteome</keyword>
<accession>A0A4R3YE54</accession>
<organism evidence="3 4">
    <name type="scientific">Sulfurirhabdus autotrophica</name>
    <dbReference type="NCBI Taxonomy" id="1706046"/>
    <lineage>
        <taxon>Bacteria</taxon>
        <taxon>Pseudomonadati</taxon>
        <taxon>Pseudomonadota</taxon>
        <taxon>Betaproteobacteria</taxon>
        <taxon>Nitrosomonadales</taxon>
        <taxon>Sulfuricellaceae</taxon>
        <taxon>Sulfurirhabdus</taxon>
    </lineage>
</organism>
<feature type="transmembrane region" description="Helical" evidence="1">
    <location>
        <begin position="125"/>
        <end position="147"/>
    </location>
</feature>
<dbReference type="EMBL" id="SMCO01000001">
    <property type="protein sequence ID" value="TCV90191.1"/>
    <property type="molecule type" value="Genomic_DNA"/>
</dbReference>
<keyword evidence="1" id="KW-0472">Membrane</keyword>
<gene>
    <name evidence="3" type="ORF">EDC63_101158</name>
</gene>
<feature type="transmembrane region" description="Helical" evidence="1">
    <location>
        <begin position="82"/>
        <end position="105"/>
    </location>
</feature>
<dbReference type="InterPro" id="IPR008457">
    <property type="entry name" value="Cu-R_CopD_dom"/>
</dbReference>
<dbReference type="Pfam" id="PF05425">
    <property type="entry name" value="CopD"/>
    <property type="match status" value="1"/>
</dbReference>
<keyword evidence="1" id="KW-0812">Transmembrane</keyword>
<dbReference type="AlphaFoldDB" id="A0A4R3YE54"/>
<name>A0A4R3YE54_9PROT</name>
<evidence type="ECO:0000313" key="4">
    <source>
        <dbReference type="Proteomes" id="UP000295367"/>
    </source>
</evidence>
<evidence type="ECO:0000256" key="1">
    <source>
        <dbReference type="SAM" id="Phobius"/>
    </source>
</evidence>
<dbReference type="GO" id="GO:0016020">
    <property type="term" value="C:membrane"/>
    <property type="evidence" value="ECO:0007669"/>
    <property type="project" value="InterPro"/>
</dbReference>
<proteinExistence type="predicted"/>
<evidence type="ECO:0000313" key="3">
    <source>
        <dbReference type="EMBL" id="TCV90191.1"/>
    </source>
</evidence>
<reference evidence="3 4" key="1">
    <citation type="submission" date="2019-03" db="EMBL/GenBank/DDBJ databases">
        <title>Genomic Encyclopedia of Type Strains, Phase IV (KMG-IV): sequencing the most valuable type-strain genomes for metagenomic binning, comparative biology and taxonomic classification.</title>
        <authorList>
            <person name="Goeker M."/>
        </authorList>
    </citation>
    <scope>NUCLEOTIDE SEQUENCE [LARGE SCALE GENOMIC DNA]</scope>
    <source>
        <strain evidence="3 4">DSM 100309</strain>
    </source>
</reference>
<evidence type="ECO:0000259" key="2">
    <source>
        <dbReference type="Pfam" id="PF05425"/>
    </source>
</evidence>
<protein>
    <submittedName>
        <fullName evidence="3">Putative membrane protein</fullName>
    </submittedName>
</protein>
<dbReference type="Proteomes" id="UP000295367">
    <property type="component" value="Unassembled WGS sequence"/>
</dbReference>
<keyword evidence="1" id="KW-1133">Transmembrane helix</keyword>
<comment type="caution">
    <text evidence="3">The sequence shown here is derived from an EMBL/GenBank/DDBJ whole genome shotgun (WGS) entry which is preliminary data.</text>
</comment>
<dbReference type="OrthoDB" id="8419862at2"/>